<dbReference type="GO" id="GO:0006433">
    <property type="term" value="P:prolyl-tRNA aminoacylation"/>
    <property type="evidence" value="ECO:0007669"/>
    <property type="project" value="UniProtKB-UniRule"/>
</dbReference>
<name>A0A7X1E704_9BACT</name>
<dbReference type="InterPro" id="IPR002316">
    <property type="entry name" value="Pro-tRNA-ligase_IIa"/>
</dbReference>
<dbReference type="InterPro" id="IPR036621">
    <property type="entry name" value="Anticodon-bd_dom_sf"/>
</dbReference>
<organism evidence="12 13">
    <name type="scientific">Pelagicoccus albus</name>
    <dbReference type="NCBI Taxonomy" id="415222"/>
    <lineage>
        <taxon>Bacteria</taxon>
        <taxon>Pseudomonadati</taxon>
        <taxon>Verrucomicrobiota</taxon>
        <taxon>Opitutia</taxon>
        <taxon>Puniceicoccales</taxon>
        <taxon>Pelagicoccaceae</taxon>
        <taxon>Pelagicoccus</taxon>
    </lineage>
</organism>
<keyword evidence="8 10" id="KW-0030">Aminoacyl-tRNA synthetase</keyword>
<dbReference type="GO" id="GO:0005524">
    <property type="term" value="F:ATP binding"/>
    <property type="evidence" value="ECO:0007669"/>
    <property type="project" value="UniProtKB-UniRule"/>
</dbReference>
<dbReference type="InterPro" id="IPR007214">
    <property type="entry name" value="YbaK/aa-tRNA-synth-assoc-dom"/>
</dbReference>
<dbReference type="Proteomes" id="UP000526501">
    <property type="component" value="Unassembled WGS sequence"/>
</dbReference>
<dbReference type="SUPFAM" id="SSF55826">
    <property type="entry name" value="YbaK/ProRS associated domain"/>
    <property type="match status" value="1"/>
</dbReference>
<dbReference type="InterPro" id="IPR044140">
    <property type="entry name" value="ProRS_anticodon_short"/>
</dbReference>
<proteinExistence type="inferred from homology"/>
<accession>A0A7X1E704</accession>
<evidence type="ECO:0000256" key="4">
    <source>
        <dbReference type="ARBA" id="ARBA00022598"/>
    </source>
</evidence>
<evidence type="ECO:0000256" key="2">
    <source>
        <dbReference type="ARBA" id="ARBA00011738"/>
    </source>
</evidence>
<comment type="subunit">
    <text evidence="2 10">Homodimer.</text>
</comment>
<evidence type="ECO:0000256" key="5">
    <source>
        <dbReference type="ARBA" id="ARBA00022741"/>
    </source>
</evidence>
<dbReference type="Pfam" id="PF04073">
    <property type="entry name" value="tRNA_edit"/>
    <property type="match status" value="1"/>
</dbReference>
<dbReference type="Gene3D" id="3.30.930.10">
    <property type="entry name" value="Bira Bifunctional Protein, Domain 2"/>
    <property type="match status" value="2"/>
</dbReference>
<comment type="function">
    <text evidence="10">Catalyzes the attachment of proline to tRNA(Pro) in a two-step reaction: proline is first activated by ATP to form Pro-AMP and then transferred to the acceptor end of tRNA(Pro). As ProRS can inadvertently accommodate and process non-cognate amino acids such as alanine and cysteine, to avoid such errors it has two additional distinct editing activities against alanine. One activity is designated as 'pretransfer' editing and involves the tRNA(Pro)-independent hydrolysis of activated Ala-AMP. The other activity is designated 'posttransfer' editing and involves deacylation of mischarged Ala-tRNA(Pro). The misacylated Cys-tRNA(Pro) is not edited by ProRS.</text>
</comment>
<dbReference type="InterPro" id="IPR004154">
    <property type="entry name" value="Anticodon-bd"/>
</dbReference>
<protein>
    <recommendedName>
        <fullName evidence="10">Proline--tRNA ligase</fullName>
        <ecNumber evidence="10">6.1.1.15</ecNumber>
    </recommendedName>
    <alternativeName>
        <fullName evidence="10">Prolyl-tRNA synthetase</fullName>
        <shortName evidence="10">ProRS</shortName>
    </alternativeName>
</protein>
<evidence type="ECO:0000313" key="13">
    <source>
        <dbReference type="Proteomes" id="UP000526501"/>
    </source>
</evidence>
<dbReference type="CDD" id="cd00861">
    <property type="entry name" value="ProRS_anticodon_short"/>
    <property type="match status" value="1"/>
</dbReference>
<dbReference type="InterPro" id="IPR023717">
    <property type="entry name" value="Pro-tRNA-Synthase_IIa_type1"/>
</dbReference>
<dbReference type="InterPro" id="IPR002314">
    <property type="entry name" value="aa-tRNA-synt_IIb"/>
</dbReference>
<sequence>MDYWSKHYIPTLKESPAEAEIDSHKLLLRAGLVRKIGSGIYAFLPLGAKALENVKNVCREEMDRAGAMELLMPAVVPAEYWKAGPRWNAAREIMYQVGSAGEKAELPEDPQFVLGPTHEEIVTPLIGGEATSYRDMGKTFYQVQTKFRNEIRPRYGLMRAREFIMKDGYSFDATDEEATDTYKRMAGAYEKFFARCGLKFISVEADTGVMGGAFSHEFMVPAEVGDDDVVYNIESGYAANVEKATSGIIPTDFADIAPAGEIEKFETPGVKTIEKLAKEPFNIPADQQFKTLLFVGDDKLFAVVVRGCDQVEEAKLASLGYSLLRPATVDEIFEAMGAYPGSLGAVKGTIKDRSKLDGVYADEAVRLVGNGVTGANEKAMHLKNVNVSRDLDIDKFGDFRKVQAGEPCPISGQPLEIQRAIEVGHIFKLGTKYSENTEYGAHYVDKDGNRQPAVMGCYGIGISRTLQSIIEQCHDKNGIVWPWHVAPYQVLIITLDPGMEEADALTAKLGAAAEAAGATVLVDDREERPGFKFKDADLIGIPLRITIGGRGLKNGEVEMKWRDQGDMMKVSIADAESTLVEAIRSKS</sequence>
<dbReference type="NCBIfam" id="TIGR00409">
    <property type="entry name" value="proS_fam_II"/>
    <property type="match status" value="1"/>
</dbReference>
<dbReference type="GO" id="GO:0004827">
    <property type="term" value="F:proline-tRNA ligase activity"/>
    <property type="evidence" value="ECO:0007669"/>
    <property type="project" value="UniProtKB-UniRule"/>
</dbReference>
<evidence type="ECO:0000256" key="3">
    <source>
        <dbReference type="ARBA" id="ARBA00022490"/>
    </source>
</evidence>
<evidence type="ECO:0000259" key="11">
    <source>
        <dbReference type="PROSITE" id="PS50862"/>
    </source>
</evidence>
<dbReference type="Pfam" id="PF03129">
    <property type="entry name" value="HGTP_anticodon"/>
    <property type="match status" value="1"/>
</dbReference>
<dbReference type="InterPro" id="IPR006195">
    <property type="entry name" value="aa-tRNA-synth_II"/>
</dbReference>
<evidence type="ECO:0000256" key="10">
    <source>
        <dbReference type="HAMAP-Rule" id="MF_01569"/>
    </source>
</evidence>
<dbReference type="GO" id="GO:0005829">
    <property type="term" value="C:cytosol"/>
    <property type="evidence" value="ECO:0007669"/>
    <property type="project" value="TreeGrafter"/>
</dbReference>
<evidence type="ECO:0000256" key="9">
    <source>
        <dbReference type="ARBA" id="ARBA00047671"/>
    </source>
</evidence>
<feature type="domain" description="Aminoacyl-transfer RNA synthetases class-II family profile" evidence="11">
    <location>
        <begin position="34"/>
        <end position="482"/>
    </location>
</feature>
<keyword evidence="13" id="KW-1185">Reference proteome</keyword>
<dbReference type="InterPro" id="IPR004500">
    <property type="entry name" value="Pro-tRNA-synth_IIa_bac-type"/>
</dbReference>
<dbReference type="InterPro" id="IPR036754">
    <property type="entry name" value="YbaK/aa-tRNA-synt-asso_dom_sf"/>
</dbReference>
<dbReference type="EC" id="6.1.1.15" evidence="10"/>
<dbReference type="HAMAP" id="MF_01569">
    <property type="entry name" value="Pro_tRNA_synth_type1"/>
    <property type="match status" value="1"/>
</dbReference>
<dbReference type="Gene3D" id="3.90.960.10">
    <property type="entry name" value="YbaK/aminoacyl-tRNA synthetase-associated domain"/>
    <property type="match status" value="1"/>
</dbReference>
<comment type="catalytic activity">
    <reaction evidence="9 10">
        <text>tRNA(Pro) + L-proline + ATP = L-prolyl-tRNA(Pro) + AMP + diphosphate</text>
        <dbReference type="Rhea" id="RHEA:14305"/>
        <dbReference type="Rhea" id="RHEA-COMP:9700"/>
        <dbReference type="Rhea" id="RHEA-COMP:9702"/>
        <dbReference type="ChEBI" id="CHEBI:30616"/>
        <dbReference type="ChEBI" id="CHEBI:33019"/>
        <dbReference type="ChEBI" id="CHEBI:60039"/>
        <dbReference type="ChEBI" id="CHEBI:78442"/>
        <dbReference type="ChEBI" id="CHEBI:78532"/>
        <dbReference type="ChEBI" id="CHEBI:456215"/>
        <dbReference type="EC" id="6.1.1.15"/>
    </reaction>
</comment>
<dbReference type="CDD" id="cd04334">
    <property type="entry name" value="ProRS-INS"/>
    <property type="match status" value="1"/>
</dbReference>
<dbReference type="PROSITE" id="PS50862">
    <property type="entry name" value="AA_TRNA_LIGASE_II"/>
    <property type="match status" value="1"/>
</dbReference>
<evidence type="ECO:0000256" key="6">
    <source>
        <dbReference type="ARBA" id="ARBA00022840"/>
    </source>
</evidence>
<dbReference type="RefSeq" id="WP_185658731.1">
    <property type="nucleotide sequence ID" value="NZ_CAWPOO010000005.1"/>
</dbReference>
<evidence type="ECO:0000256" key="7">
    <source>
        <dbReference type="ARBA" id="ARBA00022917"/>
    </source>
</evidence>
<comment type="domain">
    <text evidence="10">Consists of three domains: the N-terminal catalytic domain, the editing domain and the C-terminal anticodon-binding domain.</text>
</comment>
<comment type="similarity">
    <text evidence="10">Belongs to the class-II aminoacyl-tRNA synthetase family. ProS type 1 subfamily.</text>
</comment>
<evidence type="ECO:0000256" key="8">
    <source>
        <dbReference type="ARBA" id="ARBA00023146"/>
    </source>
</evidence>
<dbReference type="AlphaFoldDB" id="A0A7X1E704"/>
<dbReference type="InterPro" id="IPR050062">
    <property type="entry name" value="Pro-tRNA_synthetase"/>
</dbReference>
<evidence type="ECO:0000256" key="1">
    <source>
        <dbReference type="ARBA" id="ARBA00004496"/>
    </source>
</evidence>
<keyword evidence="4 10" id="KW-0436">Ligase</keyword>
<keyword evidence="3 10" id="KW-0963">Cytoplasm</keyword>
<dbReference type="SUPFAM" id="SSF52954">
    <property type="entry name" value="Class II aaRS ABD-related"/>
    <property type="match status" value="1"/>
</dbReference>
<keyword evidence="6 10" id="KW-0067">ATP-binding</keyword>
<comment type="caution">
    <text evidence="12">The sequence shown here is derived from an EMBL/GenBank/DDBJ whole genome shotgun (WGS) entry which is preliminary data.</text>
</comment>
<keyword evidence="5 10" id="KW-0547">Nucleotide-binding</keyword>
<dbReference type="Pfam" id="PF00587">
    <property type="entry name" value="tRNA-synt_2b"/>
    <property type="match status" value="1"/>
</dbReference>
<dbReference type="SUPFAM" id="SSF55681">
    <property type="entry name" value="Class II aaRS and biotin synthetases"/>
    <property type="match status" value="1"/>
</dbReference>
<dbReference type="InterPro" id="IPR045864">
    <property type="entry name" value="aa-tRNA-synth_II/BPL/LPL"/>
</dbReference>
<dbReference type="Gene3D" id="3.40.50.800">
    <property type="entry name" value="Anticodon-binding domain"/>
    <property type="match status" value="1"/>
</dbReference>
<dbReference type="EMBL" id="JACHVC010000005">
    <property type="protein sequence ID" value="MBC2604834.1"/>
    <property type="molecule type" value="Genomic_DNA"/>
</dbReference>
<keyword evidence="7 10" id="KW-0648">Protein biosynthesis</keyword>
<dbReference type="NCBIfam" id="NF006625">
    <property type="entry name" value="PRK09194.1"/>
    <property type="match status" value="1"/>
</dbReference>
<dbReference type="GO" id="GO:0002161">
    <property type="term" value="F:aminoacyl-tRNA deacylase activity"/>
    <property type="evidence" value="ECO:0007669"/>
    <property type="project" value="InterPro"/>
</dbReference>
<gene>
    <name evidence="10" type="primary">proS</name>
    <name evidence="12" type="ORF">H5P27_02140</name>
</gene>
<dbReference type="PANTHER" id="PTHR42753:SF2">
    <property type="entry name" value="PROLINE--TRNA LIGASE"/>
    <property type="match status" value="1"/>
</dbReference>
<dbReference type="PRINTS" id="PR01046">
    <property type="entry name" value="TRNASYNTHPRO"/>
</dbReference>
<dbReference type="PANTHER" id="PTHR42753">
    <property type="entry name" value="MITOCHONDRIAL RIBOSOME PROTEIN L39/PROLYL-TRNA LIGASE FAMILY MEMBER"/>
    <property type="match status" value="1"/>
</dbReference>
<comment type="subcellular location">
    <subcellularLocation>
        <location evidence="1 10">Cytoplasm</location>
    </subcellularLocation>
</comment>
<evidence type="ECO:0000313" key="12">
    <source>
        <dbReference type="EMBL" id="MBC2604834.1"/>
    </source>
</evidence>
<reference evidence="12 13" key="1">
    <citation type="submission" date="2020-07" db="EMBL/GenBank/DDBJ databases">
        <authorList>
            <person name="Feng X."/>
        </authorList>
    </citation>
    <scope>NUCLEOTIDE SEQUENCE [LARGE SCALE GENOMIC DNA]</scope>
    <source>
        <strain evidence="12 13">JCM23202</strain>
    </source>
</reference>